<geneLocation type="plasmid" evidence="9">
    <name>pgfj1</name>
</geneLocation>
<evidence type="ECO:0000256" key="4">
    <source>
        <dbReference type="ARBA" id="ARBA00022833"/>
    </source>
</evidence>
<dbReference type="GO" id="GO:0016616">
    <property type="term" value="F:oxidoreductase activity, acting on the CH-OH group of donors, NAD or NADP as acceptor"/>
    <property type="evidence" value="ECO:0007669"/>
    <property type="project" value="UniProtKB-ARBA"/>
</dbReference>
<evidence type="ECO:0000313" key="8">
    <source>
        <dbReference type="EMBL" id="APV37650.1"/>
    </source>
</evidence>
<comment type="similarity">
    <text evidence="2 6">Belongs to the zinc-containing alcohol dehydrogenase family.</text>
</comment>
<dbReference type="RefSeq" id="WP_076033659.1">
    <property type="nucleotide sequence ID" value="NZ_CP016897.1"/>
</dbReference>
<dbReference type="Gene3D" id="3.90.180.10">
    <property type="entry name" value="Medium-chain alcohol dehydrogenases, catalytic domain"/>
    <property type="match status" value="1"/>
</dbReference>
<evidence type="ECO:0000256" key="1">
    <source>
        <dbReference type="ARBA" id="ARBA00001947"/>
    </source>
</evidence>
<protein>
    <submittedName>
        <fullName evidence="8">NAD(P)-dependent alcohol dehydrogenase</fullName>
    </submittedName>
</protein>
<evidence type="ECO:0000259" key="7">
    <source>
        <dbReference type="SMART" id="SM00829"/>
    </source>
</evidence>
<keyword evidence="4 6" id="KW-0862">Zinc</keyword>
<feature type="domain" description="Enoyl reductase (ER)" evidence="7">
    <location>
        <begin position="10"/>
        <end position="364"/>
    </location>
</feature>
<proteinExistence type="inferred from homology"/>
<dbReference type="EMBL" id="CP016897">
    <property type="protein sequence ID" value="APV37650.1"/>
    <property type="molecule type" value="Genomic_DNA"/>
</dbReference>
<sequence length="371" mass="39495">MKITAAVARQAHQDFSIEQVELDEPKDHEVLIRIEGVGLCHTDLVARDRLIPIPLPAVLGHEGSGVVEKVGKAVTKVAVGDHVLMSFNSCGKCPRCKENLPPYCNNFPQLNYVGARPDGSATLKQNNQVVSGYFFGQSSFASHALANERNIVKVQKDLPIEILGPLGCGLQTGAGGVMRSLACPKGSSIVILGGGPVGLAAVMGAVIQKCSTIILVEPMASRRELALELGAHHVIDPTQGNITEQIRNILPQGVDFAFESSGRGEVVEAALASLGSHGLLGLVGVPPGVETTLNVNLVSLITFGHRIHGIIEGDSDLDTFLPELIQHYQAGKFPFDKLIKKYALSEINQAILDQAQGRCIKAVLIPEHATQ</sequence>
<evidence type="ECO:0000313" key="9">
    <source>
        <dbReference type="Proteomes" id="UP000185674"/>
    </source>
</evidence>
<gene>
    <name evidence="8" type="ORF">BEN76_16490</name>
</gene>
<evidence type="ECO:0000256" key="2">
    <source>
        <dbReference type="ARBA" id="ARBA00008072"/>
    </source>
</evidence>
<reference evidence="8 9" key="1">
    <citation type="submission" date="2016-08" db="EMBL/GenBank/DDBJ databases">
        <title>Complete genome sequence of Acinetobacter baylyi strain GFJ2.</title>
        <authorList>
            <person name="Tabata M."/>
            <person name="Kuboki S."/>
            <person name="Gibu N."/>
            <person name="Kinouchi Y."/>
            <person name="Vangnai A."/>
            <person name="Kasai D."/>
            <person name="Fukuda M."/>
        </authorList>
    </citation>
    <scope>NUCLEOTIDE SEQUENCE [LARGE SCALE GENOMIC DNA]</scope>
    <source>
        <strain evidence="8 9">GFJ2</strain>
        <plasmid evidence="9">Plasmid pgfj1</plasmid>
    </source>
</reference>
<keyword evidence="5" id="KW-0560">Oxidoreductase</keyword>
<dbReference type="InterPro" id="IPR013154">
    <property type="entry name" value="ADH-like_N"/>
</dbReference>
<dbReference type="PROSITE" id="PS00059">
    <property type="entry name" value="ADH_ZINC"/>
    <property type="match status" value="1"/>
</dbReference>
<dbReference type="Pfam" id="PF08240">
    <property type="entry name" value="ADH_N"/>
    <property type="match status" value="1"/>
</dbReference>
<dbReference type="CDD" id="cd08278">
    <property type="entry name" value="benzyl_alcohol_DH"/>
    <property type="match status" value="1"/>
</dbReference>
<dbReference type="PANTHER" id="PTHR43350">
    <property type="entry name" value="NAD-DEPENDENT ALCOHOL DEHYDROGENASE"/>
    <property type="match status" value="1"/>
</dbReference>
<dbReference type="SUPFAM" id="SSF51735">
    <property type="entry name" value="NAD(P)-binding Rossmann-fold domains"/>
    <property type="match status" value="1"/>
</dbReference>
<evidence type="ECO:0000256" key="3">
    <source>
        <dbReference type="ARBA" id="ARBA00022723"/>
    </source>
</evidence>
<keyword evidence="3 6" id="KW-0479">Metal-binding</keyword>
<dbReference type="SUPFAM" id="SSF50129">
    <property type="entry name" value="GroES-like"/>
    <property type="match status" value="1"/>
</dbReference>
<accession>A0A1P8EN34</accession>
<dbReference type="InterPro" id="IPR011032">
    <property type="entry name" value="GroES-like_sf"/>
</dbReference>
<dbReference type="KEGG" id="asol:BEN76_16490"/>
<comment type="cofactor">
    <cofactor evidence="1 6">
        <name>Zn(2+)</name>
        <dbReference type="ChEBI" id="CHEBI:29105"/>
    </cofactor>
</comment>
<dbReference type="InterPro" id="IPR002328">
    <property type="entry name" value="ADH_Zn_CS"/>
</dbReference>
<dbReference type="Proteomes" id="UP000185674">
    <property type="component" value="Plasmid pGFJ1"/>
</dbReference>
<dbReference type="InterPro" id="IPR020843">
    <property type="entry name" value="ER"/>
</dbReference>
<keyword evidence="8" id="KW-0614">Plasmid</keyword>
<dbReference type="GO" id="GO:0008270">
    <property type="term" value="F:zinc ion binding"/>
    <property type="evidence" value="ECO:0007669"/>
    <property type="project" value="InterPro"/>
</dbReference>
<evidence type="ECO:0000256" key="5">
    <source>
        <dbReference type="ARBA" id="ARBA00023002"/>
    </source>
</evidence>
<dbReference type="AlphaFoldDB" id="A0A1P8EN34"/>
<dbReference type="SMART" id="SM00829">
    <property type="entry name" value="PKS_ER"/>
    <property type="match status" value="1"/>
</dbReference>
<evidence type="ECO:0000256" key="6">
    <source>
        <dbReference type="RuleBase" id="RU361277"/>
    </source>
</evidence>
<dbReference type="InterPro" id="IPR036291">
    <property type="entry name" value="NAD(P)-bd_dom_sf"/>
</dbReference>
<dbReference type="PANTHER" id="PTHR43350:SF17">
    <property type="entry name" value="NAD-DEPENDENT ALCOHOL DEHYDROGENASE"/>
    <property type="match status" value="1"/>
</dbReference>
<organism evidence="8 9">
    <name type="scientific">Acinetobacter soli</name>
    <dbReference type="NCBI Taxonomy" id="487316"/>
    <lineage>
        <taxon>Bacteria</taxon>
        <taxon>Pseudomonadati</taxon>
        <taxon>Pseudomonadota</taxon>
        <taxon>Gammaproteobacteria</taxon>
        <taxon>Moraxellales</taxon>
        <taxon>Moraxellaceae</taxon>
        <taxon>Acinetobacter</taxon>
    </lineage>
</organism>
<name>A0A1P8EN34_9GAMM</name>
<dbReference type="InterPro" id="IPR013149">
    <property type="entry name" value="ADH-like_C"/>
</dbReference>
<dbReference type="Pfam" id="PF00107">
    <property type="entry name" value="ADH_zinc_N"/>
    <property type="match status" value="1"/>
</dbReference>
<dbReference type="Gene3D" id="3.40.50.720">
    <property type="entry name" value="NAD(P)-binding Rossmann-like Domain"/>
    <property type="match status" value="1"/>
</dbReference>